<name>A0A170PSA4_9ZZZZ</name>
<dbReference type="Pfam" id="PF00582">
    <property type="entry name" value="Usp"/>
    <property type="match status" value="1"/>
</dbReference>
<organism evidence="2">
    <name type="scientific">hydrothermal vent metagenome</name>
    <dbReference type="NCBI Taxonomy" id="652676"/>
    <lineage>
        <taxon>unclassified sequences</taxon>
        <taxon>metagenomes</taxon>
        <taxon>ecological metagenomes</taxon>
    </lineage>
</organism>
<dbReference type="SUPFAM" id="SSF52402">
    <property type="entry name" value="Adenine nucleotide alpha hydrolases-like"/>
    <property type="match status" value="1"/>
</dbReference>
<reference evidence="2" key="1">
    <citation type="submission" date="2015-10" db="EMBL/GenBank/DDBJ databases">
        <authorList>
            <person name="Gilbert D.G."/>
        </authorList>
    </citation>
    <scope>NUCLEOTIDE SEQUENCE</scope>
</reference>
<dbReference type="CDD" id="cd00293">
    <property type="entry name" value="USP-like"/>
    <property type="match status" value="1"/>
</dbReference>
<accession>A0A170PSA4</accession>
<dbReference type="EMBL" id="CZRL01000106">
    <property type="protein sequence ID" value="CUS54806.1"/>
    <property type="molecule type" value="Genomic_DNA"/>
</dbReference>
<sequence length="281" mass="29886">MIRHYTILLPFNNAQPTATVLDAARQMAGPQGYVEGAFCRQMLPIIAGEGITLPGDYLAEFEEEGRQQAEAGRLKYLELLEAKDIPLGDLEASGLRAGWTEMVGSGPEGIGEYARLFDLVILGRSIGDSAVDWKTTAEAVMFDSGRPLLIVSDEIPATIGRKILLAWNGSTETARTLTGAMSILTDIDEVLVVTVEGASVSGPAGEDVCRHLNASGISSTARTIDHSGCSVGQALMEAADKFSADLIIKGAFTHSRLRQLIFGGPTSELINTSTVPILLSH</sequence>
<proteinExistence type="predicted"/>
<feature type="domain" description="UspA" evidence="1">
    <location>
        <begin position="223"/>
        <end position="279"/>
    </location>
</feature>
<protein>
    <submittedName>
        <fullName evidence="2">Universal stress protein UspA and related nucleotide-binding proteins</fullName>
    </submittedName>
</protein>
<dbReference type="InterPro" id="IPR006016">
    <property type="entry name" value="UspA"/>
</dbReference>
<evidence type="ECO:0000259" key="1">
    <source>
        <dbReference type="Pfam" id="PF00582"/>
    </source>
</evidence>
<gene>
    <name evidence="2" type="ORF">MGWOODY_XGa1796</name>
</gene>
<evidence type="ECO:0000313" key="2">
    <source>
        <dbReference type="EMBL" id="CUS54806.1"/>
    </source>
</evidence>
<dbReference type="AlphaFoldDB" id="A0A170PSA4"/>
<dbReference type="Gene3D" id="3.40.50.12370">
    <property type="match status" value="1"/>
</dbReference>